<gene>
    <name evidence="1" type="ORF">PCANC_23973</name>
</gene>
<protein>
    <submittedName>
        <fullName evidence="1">Uncharacterized protein</fullName>
    </submittedName>
</protein>
<dbReference type="EMBL" id="PGCJ01000413">
    <property type="protein sequence ID" value="PLW29367.1"/>
    <property type="molecule type" value="Genomic_DNA"/>
</dbReference>
<organism evidence="1 2">
    <name type="scientific">Puccinia coronata f. sp. avenae</name>
    <dbReference type="NCBI Taxonomy" id="200324"/>
    <lineage>
        <taxon>Eukaryota</taxon>
        <taxon>Fungi</taxon>
        <taxon>Dikarya</taxon>
        <taxon>Basidiomycota</taxon>
        <taxon>Pucciniomycotina</taxon>
        <taxon>Pucciniomycetes</taxon>
        <taxon>Pucciniales</taxon>
        <taxon>Pucciniaceae</taxon>
        <taxon>Puccinia</taxon>
    </lineage>
</organism>
<evidence type="ECO:0000313" key="2">
    <source>
        <dbReference type="Proteomes" id="UP000235388"/>
    </source>
</evidence>
<keyword evidence="2" id="KW-1185">Reference proteome</keyword>
<dbReference type="OrthoDB" id="4953at2759"/>
<dbReference type="Proteomes" id="UP000235388">
    <property type="component" value="Unassembled WGS sequence"/>
</dbReference>
<name>A0A2N5TV43_9BASI</name>
<sequence>MHRCHFHPTDAEKSITTTYLLLVPFEQLGGMGEMFKQALADEAALLDMERGALKMCNTMEVDTPDCLTSAGISNFLYGSGSDLVTGRLARAQALQNPGCVYSRRAGGGVQKVSRFPPS</sequence>
<dbReference type="AlphaFoldDB" id="A0A2N5TV43"/>
<comment type="caution">
    <text evidence="1">The sequence shown here is derived from an EMBL/GenBank/DDBJ whole genome shotgun (WGS) entry which is preliminary data.</text>
</comment>
<evidence type="ECO:0000313" key="1">
    <source>
        <dbReference type="EMBL" id="PLW29367.1"/>
    </source>
</evidence>
<proteinExistence type="predicted"/>
<dbReference type="STRING" id="200324.A0A2N5TV43"/>
<reference evidence="1 2" key="1">
    <citation type="submission" date="2017-11" db="EMBL/GenBank/DDBJ databases">
        <title>De novo assembly and phasing of dikaryotic genomes from two isolates of Puccinia coronata f. sp. avenae, the causal agent of oat crown rust.</title>
        <authorList>
            <person name="Miller M.E."/>
            <person name="Zhang Y."/>
            <person name="Omidvar V."/>
            <person name="Sperschneider J."/>
            <person name="Schwessinger B."/>
            <person name="Raley C."/>
            <person name="Palmer J.M."/>
            <person name="Garnica D."/>
            <person name="Upadhyaya N."/>
            <person name="Rathjen J."/>
            <person name="Taylor J.M."/>
            <person name="Park R.F."/>
            <person name="Dodds P.N."/>
            <person name="Hirsch C.D."/>
            <person name="Kianian S.F."/>
            <person name="Figueroa M."/>
        </authorList>
    </citation>
    <scope>NUCLEOTIDE SEQUENCE [LARGE SCALE GENOMIC DNA]</scope>
    <source>
        <strain evidence="1">12NC29</strain>
    </source>
</reference>
<accession>A0A2N5TV43</accession>